<evidence type="ECO:0000256" key="1">
    <source>
        <dbReference type="ARBA" id="ARBA00008520"/>
    </source>
</evidence>
<keyword evidence="2" id="KW-0813">Transport</keyword>
<dbReference type="PANTHER" id="PTHR43649:SF12">
    <property type="entry name" value="DIACETYLCHITOBIOSE BINDING PROTEIN DASA"/>
    <property type="match status" value="1"/>
</dbReference>
<feature type="region of interest" description="Disordered" evidence="4">
    <location>
        <begin position="25"/>
        <end position="47"/>
    </location>
</feature>
<feature type="compositionally biased region" description="Low complexity" evidence="4">
    <location>
        <begin position="26"/>
        <end position="47"/>
    </location>
</feature>
<dbReference type="PROSITE" id="PS01037">
    <property type="entry name" value="SBP_BACTERIAL_1"/>
    <property type="match status" value="1"/>
</dbReference>
<dbReference type="Gene3D" id="3.40.190.10">
    <property type="entry name" value="Periplasmic binding protein-like II"/>
    <property type="match status" value="1"/>
</dbReference>
<dbReference type="PANTHER" id="PTHR43649">
    <property type="entry name" value="ARABINOSE-BINDING PROTEIN-RELATED"/>
    <property type="match status" value="1"/>
</dbReference>
<evidence type="ECO:0000256" key="5">
    <source>
        <dbReference type="SAM" id="SignalP"/>
    </source>
</evidence>
<organism evidence="6 7">
    <name type="scientific">Yeguia hominis</name>
    <dbReference type="NCBI Taxonomy" id="2763662"/>
    <lineage>
        <taxon>Bacteria</taxon>
        <taxon>Bacillati</taxon>
        <taxon>Bacillota</taxon>
        <taxon>Clostridia</taxon>
        <taxon>Eubacteriales</taxon>
        <taxon>Yeguiaceae</taxon>
        <taxon>Yeguia</taxon>
    </lineage>
</organism>
<sequence>MNMKKTLAVVLALLMVLAFTACSGNSTPSSADSSTPSSDASADASSDAADSSKKHVTIIYCSSFGDQSQCDAEGLWPDYEVEWISSAENDQDSKILLEMVSGSKSFDLTCTQASGAKQYGSMGLLEPLEPLDDWDDIFEGNKSQHSVGDTIYGYPMVGDAYVLMYNTELFEKAGLKEPPKTFEEFRKYAELLTIDANGKNATEDGFDKTNVVQWGTSYLGGTGNGNCWEFCCLAYSNGGHFITKDYANMTYEVTCDAEPMIKSMQYLLDLYNDGLMPTGTISYDYDEYKESFYNESVAMTLQWPGHFGQAAGTAAEGKLACAAIPTGDAGIGSGPMGGWSVNVFKDAPHKEDALAWAKIYASPAGIDAFEKASGTEHMVPRSSFFEKRIKAAEDAGDAATVNYLKAVEASAEVCQETDIAQTDACAADTQEIASRYINKILNGEYSPEDGMKAMKTELETALSDGGYMQ</sequence>
<name>A0A926D7N8_9FIRM</name>
<proteinExistence type="inferred from homology"/>
<evidence type="ECO:0000313" key="6">
    <source>
        <dbReference type="EMBL" id="MBC8532869.1"/>
    </source>
</evidence>
<feature type="chain" id="PRO_5038864603" evidence="5">
    <location>
        <begin position="24"/>
        <end position="469"/>
    </location>
</feature>
<accession>A0A926D7N8</accession>
<dbReference type="Pfam" id="PF01547">
    <property type="entry name" value="SBP_bac_1"/>
    <property type="match status" value="1"/>
</dbReference>
<comment type="similarity">
    <text evidence="1">Belongs to the bacterial solute-binding protein 1 family.</text>
</comment>
<keyword evidence="3 5" id="KW-0732">Signal</keyword>
<evidence type="ECO:0000256" key="4">
    <source>
        <dbReference type="SAM" id="MobiDB-lite"/>
    </source>
</evidence>
<dbReference type="CDD" id="cd13585">
    <property type="entry name" value="PBP2_TMBP_like"/>
    <property type="match status" value="1"/>
</dbReference>
<dbReference type="InterPro" id="IPR050490">
    <property type="entry name" value="Bact_solute-bd_prot1"/>
</dbReference>
<dbReference type="EMBL" id="JACRSN010000002">
    <property type="protein sequence ID" value="MBC8532869.1"/>
    <property type="molecule type" value="Genomic_DNA"/>
</dbReference>
<dbReference type="AlphaFoldDB" id="A0A926D7N8"/>
<dbReference type="InterPro" id="IPR006059">
    <property type="entry name" value="SBP"/>
</dbReference>
<protein>
    <submittedName>
        <fullName evidence="6">Sugar ABC transporter substrate-binding protein</fullName>
    </submittedName>
</protein>
<dbReference type="RefSeq" id="WP_249318125.1">
    <property type="nucleotide sequence ID" value="NZ_JACRSN010000002.1"/>
</dbReference>
<dbReference type="GO" id="GO:0055085">
    <property type="term" value="P:transmembrane transport"/>
    <property type="evidence" value="ECO:0007669"/>
    <property type="project" value="InterPro"/>
</dbReference>
<gene>
    <name evidence="6" type="ORF">IAG03_02380</name>
</gene>
<evidence type="ECO:0000256" key="3">
    <source>
        <dbReference type="ARBA" id="ARBA00022729"/>
    </source>
</evidence>
<dbReference type="InterPro" id="IPR006061">
    <property type="entry name" value="SBP_1_CS"/>
</dbReference>
<comment type="caution">
    <text evidence="6">The sequence shown here is derived from an EMBL/GenBank/DDBJ whole genome shotgun (WGS) entry which is preliminary data.</text>
</comment>
<reference evidence="6" key="1">
    <citation type="submission" date="2020-08" db="EMBL/GenBank/DDBJ databases">
        <title>Genome public.</title>
        <authorList>
            <person name="Liu C."/>
            <person name="Sun Q."/>
        </authorList>
    </citation>
    <scope>NUCLEOTIDE SEQUENCE</scope>
    <source>
        <strain evidence="6">NSJ-40</strain>
    </source>
</reference>
<dbReference type="Proteomes" id="UP000651482">
    <property type="component" value="Unassembled WGS sequence"/>
</dbReference>
<evidence type="ECO:0000256" key="2">
    <source>
        <dbReference type="ARBA" id="ARBA00022448"/>
    </source>
</evidence>
<feature type="signal peptide" evidence="5">
    <location>
        <begin position="1"/>
        <end position="23"/>
    </location>
</feature>
<keyword evidence="7" id="KW-1185">Reference proteome</keyword>
<evidence type="ECO:0000313" key="7">
    <source>
        <dbReference type="Proteomes" id="UP000651482"/>
    </source>
</evidence>
<dbReference type="SUPFAM" id="SSF53850">
    <property type="entry name" value="Periplasmic binding protein-like II"/>
    <property type="match status" value="1"/>
</dbReference>
<dbReference type="PROSITE" id="PS51257">
    <property type="entry name" value="PROKAR_LIPOPROTEIN"/>
    <property type="match status" value="1"/>
</dbReference>